<reference evidence="10" key="1">
    <citation type="submission" date="2023-10" db="EMBL/GenBank/DDBJ databases">
        <title>Genome assembly of Pristionchus species.</title>
        <authorList>
            <person name="Yoshida K."/>
            <person name="Sommer R.J."/>
        </authorList>
    </citation>
    <scope>NUCLEOTIDE SEQUENCE</scope>
    <source>
        <strain evidence="10">RS0144</strain>
    </source>
</reference>
<dbReference type="Pfam" id="PF18386">
    <property type="entry name" value="ROQ_II"/>
    <property type="match status" value="1"/>
</dbReference>
<feature type="region of interest" description="Disordered" evidence="8">
    <location>
        <begin position="974"/>
        <end position="996"/>
    </location>
</feature>
<evidence type="ECO:0000256" key="7">
    <source>
        <dbReference type="PROSITE-ProRule" id="PRU00175"/>
    </source>
</evidence>
<evidence type="ECO:0000259" key="9">
    <source>
        <dbReference type="PROSITE" id="PS50089"/>
    </source>
</evidence>
<dbReference type="PANTHER" id="PTHR13139">
    <property type="entry name" value="RING FINGER AND CCCH-TYPE ZINC FINGER DOMAIN-CONTAINING PROTEIN"/>
    <property type="match status" value="1"/>
</dbReference>
<evidence type="ECO:0000313" key="10">
    <source>
        <dbReference type="EMBL" id="GMS88406.1"/>
    </source>
</evidence>
<proteinExistence type="predicted"/>
<sequence>MAPQGQGLKWAEVLCCPFCVKVFSRQKLAVNLYCSHSVCTDCIEHKMDDEHFCLTDKISGELPLSVLPKNKAIMSIVGVDLQLGLESFIEHDESLSSADQYILQNIDDSLCGMASYLRKVDSERGGSVWSEVMSRTVQRKMVHIICLQLAEPSGRLRAARQARQIAERILCEVMLGSQNQQSLSHQLWTAVRARGCQFLGPAMQEDVLNLILLTMSHNALIARKTLVMYVVKRLSETYPQTSKTCVGHVVQLLYRASCFNVLKRDGESSLMQLKEEYTMYESLRREHDAQIVSIAIDAGLRIAPEQWSALLYGDSDHRSHMQSIIDKLQTVASFTNGIEDLRKMSEGDELMEISVEALKAVDELTRSIQEDSSLSTVDWRPLRKILEALRELVDKYADVLTRRNQARSDFLQQAVADGTDKQAAAHAARALIRPIVASGGGAAERMGGGGGAETNGNGLTLTMFKTKWCRDLPHCARADRCSYAHSEGELRVPGGRGSGGGKRKPEGGRAFCMPPEGTMGGVGGAPPPPAAAAASRWTFVQQPPNAAAAAGYPPVAPPAPIMRPYVPTAQQQQAQMMMQPPLMMQQQQMQPMMGGAPAHWQPLQQLQAPPPHVSWLPTSEMEQQPAHHQGIYWGAHTNVKNMSLSAPSELSEVEQLHMRREEIINRLGPLSLEQEDMLNGPSTSGGHGTASEFDDAHVAYTVASSVLDDRISDLMQANASSANPIIELPPMPPGYTPVINSTTTSEETLGVLSELALGDAVGAASSASVKARTSSLTTTTTTVRTMCPAYAFHTTADGCTTATVQADCSTMHVRDTISEPVATPVIVPSATVVLYEPAAAGAPGAVVAANGAVMAPSGAVLTPAAAPGGPFETTPESLARDAARLPMVIQPLSQINPVQAEDPQDIVSSTLDRIVDVREKLTEVDGAASTVVKTQLEVELEIASRQIEQLDPLTTQNCLLKELEAVERKIEEIESSASNSTNDQPLAPPPQQINPYHYSQVMPMNIHGM</sequence>
<dbReference type="EC" id="2.3.2.27" evidence="2"/>
<dbReference type="GO" id="GO:0003729">
    <property type="term" value="F:mRNA binding"/>
    <property type="evidence" value="ECO:0007669"/>
    <property type="project" value="TreeGrafter"/>
</dbReference>
<dbReference type="GO" id="GO:0061630">
    <property type="term" value="F:ubiquitin protein ligase activity"/>
    <property type="evidence" value="ECO:0007669"/>
    <property type="project" value="UniProtKB-EC"/>
</dbReference>
<dbReference type="AlphaFoldDB" id="A0AAV5SYK2"/>
<dbReference type="InterPro" id="IPR052249">
    <property type="entry name" value="Roquin_domain"/>
</dbReference>
<dbReference type="Gene3D" id="3.30.40.10">
    <property type="entry name" value="Zinc/RING finger domain, C3HC4 (zinc finger)"/>
    <property type="match status" value="1"/>
</dbReference>
<dbReference type="GO" id="GO:0006511">
    <property type="term" value="P:ubiquitin-dependent protein catabolic process"/>
    <property type="evidence" value="ECO:0007669"/>
    <property type="project" value="TreeGrafter"/>
</dbReference>
<dbReference type="Proteomes" id="UP001432027">
    <property type="component" value="Unassembled WGS sequence"/>
</dbReference>
<dbReference type="PROSITE" id="PS00518">
    <property type="entry name" value="ZF_RING_1"/>
    <property type="match status" value="1"/>
</dbReference>
<dbReference type="Pfam" id="PF21206">
    <property type="entry name" value="Roquin_1_2-like_ROQ"/>
    <property type="match status" value="1"/>
</dbReference>
<evidence type="ECO:0000256" key="3">
    <source>
        <dbReference type="ARBA" id="ARBA00022679"/>
    </source>
</evidence>
<keyword evidence="5 7" id="KW-0863">Zinc-finger</keyword>
<dbReference type="PANTHER" id="PTHR13139:SF54">
    <property type="entry name" value="RING-TYPE E3 UBIQUITIN TRANSFERASE"/>
    <property type="match status" value="1"/>
</dbReference>
<dbReference type="GO" id="GO:0008270">
    <property type="term" value="F:zinc ion binding"/>
    <property type="evidence" value="ECO:0007669"/>
    <property type="project" value="UniProtKB-KW"/>
</dbReference>
<evidence type="ECO:0000256" key="6">
    <source>
        <dbReference type="ARBA" id="ARBA00022833"/>
    </source>
</evidence>
<dbReference type="InterPro" id="IPR048575">
    <property type="entry name" value="Roquin_1_2-like_ROQ"/>
</dbReference>
<keyword evidence="11" id="KW-1185">Reference proteome</keyword>
<evidence type="ECO:0000313" key="11">
    <source>
        <dbReference type="Proteomes" id="UP001432027"/>
    </source>
</evidence>
<dbReference type="InterPro" id="IPR001841">
    <property type="entry name" value="Znf_RING"/>
</dbReference>
<keyword evidence="3" id="KW-0808">Transferase</keyword>
<feature type="domain" description="RING-type" evidence="9">
    <location>
        <begin position="16"/>
        <end position="57"/>
    </location>
</feature>
<dbReference type="InterPro" id="IPR041523">
    <property type="entry name" value="ROQ_II"/>
</dbReference>
<dbReference type="GO" id="GO:0035613">
    <property type="term" value="F:RNA stem-loop binding"/>
    <property type="evidence" value="ECO:0007669"/>
    <property type="project" value="TreeGrafter"/>
</dbReference>
<dbReference type="EMBL" id="BTSX01000003">
    <property type="protein sequence ID" value="GMS88406.1"/>
    <property type="molecule type" value="Genomic_DNA"/>
</dbReference>
<evidence type="ECO:0000256" key="4">
    <source>
        <dbReference type="ARBA" id="ARBA00022723"/>
    </source>
</evidence>
<comment type="caution">
    <text evidence="10">The sequence shown here is derived from an EMBL/GenBank/DDBJ whole genome shotgun (WGS) entry which is preliminary data.</text>
</comment>
<dbReference type="GO" id="GO:0000288">
    <property type="term" value="P:nuclear-transcribed mRNA catabolic process, deadenylation-dependent decay"/>
    <property type="evidence" value="ECO:0007669"/>
    <property type="project" value="TreeGrafter"/>
</dbReference>
<accession>A0AAV5SYK2</accession>
<dbReference type="Gene3D" id="1.20.120.1790">
    <property type="match status" value="1"/>
</dbReference>
<organism evidence="10 11">
    <name type="scientific">Pristionchus entomophagus</name>
    <dbReference type="NCBI Taxonomy" id="358040"/>
    <lineage>
        <taxon>Eukaryota</taxon>
        <taxon>Metazoa</taxon>
        <taxon>Ecdysozoa</taxon>
        <taxon>Nematoda</taxon>
        <taxon>Chromadorea</taxon>
        <taxon>Rhabditida</taxon>
        <taxon>Rhabditina</taxon>
        <taxon>Diplogasteromorpha</taxon>
        <taxon>Diplogasteroidea</taxon>
        <taxon>Neodiplogasteridae</taxon>
        <taxon>Pristionchus</taxon>
    </lineage>
</organism>
<comment type="catalytic activity">
    <reaction evidence="1">
        <text>S-ubiquitinyl-[E2 ubiquitin-conjugating enzyme]-L-cysteine + [acceptor protein]-L-lysine = [E2 ubiquitin-conjugating enzyme]-L-cysteine + N(6)-ubiquitinyl-[acceptor protein]-L-lysine.</text>
        <dbReference type="EC" id="2.3.2.27"/>
    </reaction>
</comment>
<evidence type="ECO:0000256" key="8">
    <source>
        <dbReference type="SAM" id="MobiDB-lite"/>
    </source>
</evidence>
<evidence type="ECO:0000256" key="5">
    <source>
        <dbReference type="ARBA" id="ARBA00022771"/>
    </source>
</evidence>
<dbReference type="GO" id="GO:0010494">
    <property type="term" value="C:cytoplasmic stress granule"/>
    <property type="evidence" value="ECO:0007669"/>
    <property type="project" value="TreeGrafter"/>
</dbReference>
<dbReference type="GO" id="GO:0000209">
    <property type="term" value="P:protein polyubiquitination"/>
    <property type="evidence" value="ECO:0007669"/>
    <property type="project" value="TreeGrafter"/>
</dbReference>
<evidence type="ECO:0000256" key="2">
    <source>
        <dbReference type="ARBA" id="ARBA00012483"/>
    </source>
</evidence>
<keyword evidence="6" id="KW-0862">Zinc</keyword>
<dbReference type="PROSITE" id="PS50089">
    <property type="entry name" value="ZF_RING_2"/>
    <property type="match status" value="1"/>
</dbReference>
<keyword evidence="4" id="KW-0479">Metal-binding</keyword>
<gene>
    <name evidence="10" type="ORF">PENTCL1PPCAC_10581</name>
</gene>
<dbReference type="GO" id="GO:0003725">
    <property type="term" value="F:double-stranded RNA binding"/>
    <property type="evidence" value="ECO:0007669"/>
    <property type="project" value="TreeGrafter"/>
</dbReference>
<dbReference type="InterPro" id="IPR013083">
    <property type="entry name" value="Znf_RING/FYVE/PHD"/>
</dbReference>
<protein>
    <recommendedName>
        <fullName evidence="2">RING-type E3 ubiquitin transferase</fullName>
        <ecNumber evidence="2">2.3.2.27</ecNumber>
    </recommendedName>
</protein>
<dbReference type="InterPro" id="IPR017907">
    <property type="entry name" value="Znf_RING_CS"/>
</dbReference>
<evidence type="ECO:0000256" key="1">
    <source>
        <dbReference type="ARBA" id="ARBA00000900"/>
    </source>
</evidence>
<name>A0AAV5SYK2_9BILA</name>
<feature type="compositionally biased region" description="Polar residues" evidence="8">
    <location>
        <begin position="975"/>
        <end position="984"/>
    </location>
</feature>